<keyword evidence="3" id="KW-0808">Transferase</keyword>
<dbReference type="Proteomes" id="UP000184066">
    <property type="component" value="Unassembled WGS sequence"/>
</dbReference>
<dbReference type="RefSeq" id="WP_072748274.1">
    <property type="nucleotide sequence ID" value="NZ_FOHL01000010.1"/>
</dbReference>
<name>A0A1M7TYB3_9RHOB</name>
<keyword evidence="4" id="KW-1185">Reference proteome</keyword>
<dbReference type="EMBL" id="FRDL01000011">
    <property type="protein sequence ID" value="SHN75719.1"/>
    <property type="molecule type" value="Genomic_DNA"/>
</dbReference>
<organism evidence="3 4">
    <name type="scientific">Oceanicella actignis</name>
    <dbReference type="NCBI Taxonomy" id="1189325"/>
    <lineage>
        <taxon>Bacteria</taxon>
        <taxon>Pseudomonadati</taxon>
        <taxon>Pseudomonadota</taxon>
        <taxon>Alphaproteobacteria</taxon>
        <taxon>Rhodobacterales</taxon>
        <taxon>Paracoccaceae</taxon>
        <taxon>Oceanicella</taxon>
    </lineage>
</organism>
<dbReference type="PANTHER" id="PTHR43630:SF2">
    <property type="entry name" value="GLYCOSYLTRANSFERASE"/>
    <property type="match status" value="1"/>
</dbReference>
<evidence type="ECO:0000313" key="3">
    <source>
        <dbReference type="EMBL" id="SHN75719.1"/>
    </source>
</evidence>
<dbReference type="AlphaFoldDB" id="A0A1M7TYB3"/>
<sequence>MARERPGLSAFIIAKNEAARLPRAIEALRGLADEVVVVDSGSTDGTPELAERLGARVFVRDWRGYGPQKRFAEEQCRHDWLLNVDADEVVTPELAEEIRRVVREEPPSAWKVRILNVYPGDARPRPLANDYNVVRLYHVEAGRYRDHPLFDRVETLAPPRQLRGALWHYPFLTWHALIQKQNAYTTFQAQAARRRPLWLLKARLAVEFPYVFLKTYLLRGHALGGWKGFAFSVALAHARFLRIVKLIEREESAD</sequence>
<dbReference type="Gene3D" id="3.90.550.10">
    <property type="entry name" value="Spore Coat Polysaccharide Biosynthesis Protein SpsA, Chain A"/>
    <property type="match status" value="1"/>
</dbReference>
<dbReference type="Pfam" id="PF00535">
    <property type="entry name" value="Glycos_transf_2"/>
    <property type="match status" value="1"/>
</dbReference>
<comment type="similarity">
    <text evidence="1">Belongs to the glycosyltransferase 2 family. WaaE/KdtX subfamily.</text>
</comment>
<dbReference type="PANTHER" id="PTHR43630">
    <property type="entry name" value="POLY-BETA-1,6-N-ACETYL-D-GLUCOSAMINE SYNTHASE"/>
    <property type="match status" value="1"/>
</dbReference>
<dbReference type="STRING" id="1189325.SAMN04488119_110100"/>
<dbReference type="OrthoDB" id="9815923at2"/>
<proteinExistence type="inferred from homology"/>
<reference evidence="3 4" key="1">
    <citation type="submission" date="2016-12" db="EMBL/GenBank/DDBJ databases">
        <authorList>
            <person name="Song W.-J."/>
            <person name="Kurnit D.M."/>
        </authorList>
    </citation>
    <scope>NUCLEOTIDE SEQUENCE [LARGE SCALE GENOMIC DNA]</scope>
    <source>
        <strain evidence="3 4">CGMCC 1.10808</strain>
    </source>
</reference>
<evidence type="ECO:0000256" key="1">
    <source>
        <dbReference type="ARBA" id="ARBA00038494"/>
    </source>
</evidence>
<accession>A0A1M7TYB3</accession>
<dbReference type="InterPro" id="IPR029044">
    <property type="entry name" value="Nucleotide-diphossugar_trans"/>
</dbReference>
<protein>
    <submittedName>
        <fullName evidence="3">Glycosyltransferase involved in cell wall bisynthesis</fullName>
    </submittedName>
</protein>
<evidence type="ECO:0000313" key="4">
    <source>
        <dbReference type="Proteomes" id="UP000184066"/>
    </source>
</evidence>
<dbReference type="GO" id="GO:0016740">
    <property type="term" value="F:transferase activity"/>
    <property type="evidence" value="ECO:0007669"/>
    <property type="project" value="UniProtKB-KW"/>
</dbReference>
<dbReference type="InterPro" id="IPR001173">
    <property type="entry name" value="Glyco_trans_2-like"/>
</dbReference>
<dbReference type="CDD" id="cd02511">
    <property type="entry name" value="Beta4Glucosyltransferase"/>
    <property type="match status" value="1"/>
</dbReference>
<feature type="domain" description="Glycosyltransferase 2-like" evidence="2">
    <location>
        <begin position="9"/>
        <end position="154"/>
    </location>
</feature>
<evidence type="ECO:0000259" key="2">
    <source>
        <dbReference type="Pfam" id="PF00535"/>
    </source>
</evidence>
<dbReference type="SUPFAM" id="SSF53448">
    <property type="entry name" value="Nucleotide-diphospho-sugar transferases"/>
    <property type="match status" value="1"/>
</dbReference>
<gene>
    <name evidence="3" type="ORF">SAMN05216200_111100</name>
</gene>